<evidence type="ECO:0000256" key="2">
    <source>
        <dbReference type="ARBA" id="ARBA00022670"/>
    </source>
</evidence>
<feature type="active site" description="Charge relay system" evidence="5 6">
    <location>
        <position position="193"/>
    </location>
</feature>
<feature type="chain" id="PRO_5015490177" description="Peptidase S8/S53 domain-containing protein" evidence="8">
    <location>
        <begin position="23"/>
        <end position="865"/>
    </location>
</feature>
<dbReference type="OrthoDB" id="9790784at2"/>
<dbReference type="EMBL" id="CP026604">
    <property type="protein sequence ID" value="AWB66499.1"/>
    <property type="molecule type" value="Genomic_DNA"/>
</dbReference>
<evidence type="ECO:0000256" key="8">
    <source>
        <dbReference type="SAM" id="SignalP"/>
    </source>
</evidence>
<organism evidence="10 11">
    <name type="scientific">Saccharobesus litoralis</name>
    <dbReference type="NCBI Taxonomy" id="2172099"/>
    <lineage>
        <taxon>Bacteria</taxon>
        <taxon>Pseudomonadati</taxon>
        <taxon>Pseudomonadota</taxon>
        <taxon>Gammaproteobacteria</taxon>
        <taxon>Alteromonadales</taxon>
        <taxon>Alteromonadaceae</taxon>
        <taxon>Saccharobesus</taxon>
    </lineage>
</organism>
<keyword evidence="3 6" id="KW-0378">Hydrolase</keyword>
<dbReference type="PROSITE" id="PS51892">
    <property type="entry name" value="SUBTILASE"/>
    <property type="match status" value="1"/>
</dbReference>
<dbReference type="InterPro" id="IPR013783">
    <property type="entry name" value="Ig-like_fold"/>
</dbReference>
<protein>
    <recommendedName>
        <fullName evidence="9">Peptidase S8/S53 domain-containing protein</fullName>
    </recommendedName>
</protein>
<dbReference type="InterPro" id="IPR015500">
    <property type="entry name" value="Peptidase_S8_subtilisin-rel"/>
</dbReference>
<dbReference type="PROSITE" id="PS00137">
    <property type="entry name" value="SUBTILASE_HIS"/>
    <property type="match status" value="1"/>
</dbReference>
<accession>A0A2S0VQM7</accession>
<keyword evidence="11" id="KW-1185">Reference proteome</keyword>
<dbReference type="Proteomes" id="UP000244441">
    <property type="component" value="Chromosome"/>
</dbReference>
<name>A0A2S0VQM7_9ALTE</name>
<evidence type="ECO:0000256" key="4">
    <source>
        <dbReference type="ARBA" id="ARBA00022825"/>
    </source>
</evidence>
<dbReference type="InterPro" id="IPR000209">
    <property type="entry name" value="Peptidase_S8/S53_dom"/>
</dbReference>
<dbReference type="RefSeq" id="WP_108602562.1">
    <property type="nucleotide sequence ID" value="NZ_CP026604.1"/>
</dbReference>
<dbReference type="InterPro" id="IPR023827">
    <property type="entry name" value="Peptidase_S8_Asp-AS"/>
</dbReference>
<dbReference type="KEGG" id="cate:C2869_08690"/>
<dbReference type="GO" id="GO:0006508">
    <property type="term" value="P:proteolysis"/>
    <property type="evidence" value="ECO:0007669"/>
    <property type="project" value="UniProtKB-KW"/>
</dbReference>
<gene>
    <name evidence="10" type="ORF">C2869_08690</name>
</gene>
<dbReference type="GO" id="GO:0004252">
    <property type="term" value="F:serine-type endopeptidase activity"/>
    <property type="evidence" value="ECO:0007669"/>
    <property type="project" value="UniProtKB-UniRule"/>
</dbReference>
<dbReference type="AlphaFoldDB" id="A0A2S0VQM7"/>
<evidence type="ECO:0000313" key="11">
    <source>
        <dbReference type="Proteomes" id="UP000244441"/>
    </source>
</evidence>
<feature type="active site" description="Charge relay system" evidence="5 6">
    <location>
        <position position="138"/>
    </location>
</feature>
<dbReference type="Pfam" id="PF05345">
    <property type="entry name" value="He_PIG"/>
    <property type="match status" value="1"/>
</dbReference>
<dbReference type="InterPro" id="IPR036852">
    <property type="entry name" value="Peptidase_S8/S53_dom_sf"/>
</dbReference>
<dbReference type="CDD" id="cd07473">
    <property type="entry name" value="Peptidases_S8_Subtilisin_like"/>
    <property type="match status" value="1"/>
</dbReference>
<evidence type="ECO:0000256" key="1">
    <source>
        <dbReference type="ARBA" id="ARBA00011073"/>
    </source>
</evidence>
<evidence type="ECO:0000256" key="3">
    <source>
        <dbReference type="ARBA" id="ARBA00022801"/>
    </source>
</evidence>
<feature type="signal peptide" evidence="8">
    <location>
        <begin position="1"/>
        <end position="22"/>
    </location>
</feature>
<sequence length="865" mass="92801">MKKIVNNVLAAALMSLMASSYAATDLIVQWNSQLQKVPDKSWLVDGVATEVKLLAPANGRAVKFLKLTVSDDEQVEKVIFQLRKTPAVISVEKDQAVKAQVAPDDTDYNQQFHHDLIKSETAWNTRTDCSSLKIAVLDSGIDLDHSDLVANLWTNPNEIAGNGIDDDNNGYVDDINGYDVNEIDNIPEDGYGHGTHVAGLVAAVANNDNGVAGVCWQAQIIPVRVLNDEGKSQVSHLIAGINYAIAVEADILVMSLTYSDISDAALSALKTAQDNHDALIVVAAGNSGIDIDDGLTFPAGYSNQLTNLIAVSNVEKLDTNTQLTRFSGSNYGLKFVDIAAPGVNIYSTWLDNGYKTDTGTSMSAPIVAGAAALALSEKPELSAKQVRAALLHSVNKVDNDNIKYVTKSGGSLALELLFDNLNNIPTTLFYIDPSDATKLLGLGLSGATKVEFTPFTANNDQVQEVAYVVDSDSQITLGSAATRPGVYTVTTNSFTSNHVATWAQQKPAAPSNVAVASADSSYAISWDDEQTADYYIVERSDDAGVNFNVIADTVSSSPYFDITAPQQDDLQYRVTSAFDIVHPVTTVDDTEQKLTTQLKSDASATVTPSGLAFTGSWLTEKLASFPANYDFINLRLKTSAGEGVSYKVAGGTLPNNLYLSDDFGHIAGDPNEVGNFTFSVSFTSSGDATGTRQFILNINEDNEVRLNEPNGNIPMNFSLSRGQITSLQSKSNTDLATKSMRLSAYNFGEGLGNVIINAQPRAYSGGTIGEIQVRLASGGWQTLDSASVNLALNNGMSWNVFDNSTFDLNEKDNLIEVEYAVTWQTLPTQNSNGDSSNDSDSDSSGGSLVWLLSLVSLIMLRRRFN</sequence>
<dbReference type="Gene3D" id="2.60.40.10">
    <property type="entry name" value="Immunoglobulins"/>
    <property type="match status" value="2"/>
</dbReference>
<keyword evidence="2 6" id="KW-0645">Protease</keyword>
<dbReference type="InterPro" id="IPR023828">
    <property type="entry name" value="Peptidase_S8_Ser-AS"/>
</dbReference>
<keyword evidence="4 6" id="KW-0720">Serine protease</keyword>
<dbReference type="InterPro" id="IPR022398">
    <property type="entry name" value="Peptidase_S8_His-AS"/>
</dbReference>
<dbReference type="PROSITE" id="PS00138">
    <property type="entry name" value="SUBTILASE_SER"/>
    <property type="match status" value="1"/>
</dbReference>
<evidence type="ECO:0000256" key="7">
    <source>
        <dbReference type="RuleBase" id="RU003355"/>
    </source>
</evidence>
<evidence type="ECO:0000256" key="5">
    <source>
        <dbReference type="PIRSR" id="PIRSR615500-1"/>
    </source>
</evidence>
<dbReference type="PRINTS" id="PR00723">
    <property type="entry name" value="SUBTILISIN"/>
</dbReference>
<evidence type="ECO:0000259" key="9">
    <source>
        <dbReference type="Pfam" id="PF00082"/>
    </source>
</evidence>
<dbReference type="SUPFAM" id="SSF52743">
    <property type="entry name" value="Subtilisin-like"/>
    <property type="match status" value="1"/>
</dbReference>
<dbReference type="InterPro" id="IPR034204">
    <property type="entry name" value="PfSUB1-like_cat_dom"/>
</dbReference>
<evidence type="ECO:0000256" key="6">
    <source>
        <dbReference type="PROSITE-ProRule" id="PRU01240"/>
    </source>
</evidence>
<dbReference type="Pfam" id="PF00082">
    <property type="entry name" value="Peptidase_S8"/>
    <property type="match status" value="1"/>
</dbReference>
<reference evidence="10 11" key="1">
    <citation type="submission" date="2018-01" db="EMBL/GenBank/DDBJ databases">
        <title>Genome sequence of a Cantenovulum-like bacteria.</title>
        <authorList>
            <person name="Tan W.R."/>
            <person name="Lau N.-S."/>
            <person name="Go F."/>
            <person name="Amirul A.-A.A."/>
        </authorList>
    </citation>
    <scope>NUCLEOTIDE SEQUENCE [LARGE SCALE GENOMIC DNA]</scope>
    <source>
        <strain evidence="10 11">CCB-QB4</strain>
    </source>
</reference>
<dbReference type="PROSITE" id="PS00136">
    <property type="entry name" value="SUBTILASE_ASP"/>
    <property type="match status" value="1"/>
</dbReference>
<dbReference type="PANTHER" id="PTHR43806">
    <property type="entry name" value="PEPTIDASE S8"/>
    <property type="match status" value="1"/>
</dbReference>
<proteinExistence type="inferred from homology"/>
<evidence type="ECO:0000313" key="10">
    <source>
        <dbReference type="EMBL" id="AWB66499.1"/>
    </source>
</evidence>
<keyword evidence="8" id="KW-0732">Signal</keyword>
<comment type="similarity">
    <text evidence="1 6 7">Belongs to the peptidase S8 family.</text>
</comment>
<dbReference type="Gene3D" id="3.40.50.200">
    <property type="entry name" value="Peptidase S8/S53 domain"/>
    <property type="match status" value="1"/>
</dbReference>
<dbReference type="PANTHER" id="PTHR43806:SF11">
    <property type="entry name" value="CEREVISIN-RELATED"/>
    <property type="match status" value="1"/>
</dbReference>
<feature type="active site" description="Charge relay system" evidence="5 6">
    <location>
        <position position="361"/>
    </location>
</feature>
<dbReference type="InterPro" id="IPR050131">
    <property type="entry name" value="Peptidase_S8_subtilisin-like"/>
</dbReference>
<feature type="domain" description="Peptidase S8/S53" evidence="9">
    <location>
        <begin position="132"/>
        <end position="398"/>
    </location>
</feature>